<accession>A0ABS5YA28</accession>
<reference evidence="2 3" key="1">
    <citation type="journal article" date="2021" name="Genome Biol. Evol.">
        <title>The evolution of interdependence in a four-way mealybug symbiosis.</title>
        <authorList>
            <person name="Garber A.I."/>
            <person name="Kupper M."/>
            <person name="Laetsch D.R."/>
            <person name="Weldon S.R."/>
            <person name="Ladinsky M.S."/>
            <person name="Bjorkman P.J."/>
            <person name="McCutcheon J.P."/>
        </authorList>
    </citation>
    <scope>NUCLEOTIDE SEQUENCE [LARGE SCALE GENOMIC DNA]</scope>
    <source>
        <strain evidence="2">SOD</strain>
    </source>
</reference>
<protein>
    <submittedName>
        <fullName evidence="2">NAD(P)H-binding protein</fullName>
    </submittedName>
</protein>
<dbReference type="Pfam" id="PF13460">
    <property type="entry name" value="NAD_binding_10"/>
    <property type="match status" value="1"/>
</dbReference>
<dbReference type="RefSeq" id="WP_215668620.1">
    <property type="nucleotide sequence ID" value="NZ_JAFJYC010000001.1"/>
</dbReference>
<comment type="caution">
    <text evidence="2">The sequence shown here is derived from an EMBL/GenBank/DDBJ whole genome shotgun (WGS) entry which is preliminary data.</text>
</comment>
<sequence>MKTALLFGASGLVGGHLLSTLLRHSAYRQVIAVVRRELPLRHPQLKQLIGDIATLPAQAAALAAEDLFIALGTTRKNSPDPRDYYRIDNDYPLLAARLALEHGARSISLVSSMGASVSAYASYLRIKGETERDIIALHAARTHIFRPGMILGGRREHRPLEKGLNLVWRRLNPVLRGRAEKYRAITAADIAVAMVTAAQRSSGEVNICTWSEMQ</sequence>
<dbReference type="Gene3D" id="3.40.50.720">
    <property type="entry name" value="NAD(P)-binding Rossmann-like Domain"/>
    <property type="match status" value="1"/>
</dbReference>
<name>A0ABS5YA28_9GAMM</name>
<dbReference type="PANTHER" id="PTHR14097:SF7">
    <property type="entry name" value="OXIDOREDUCTASE HTATIP2"/>
    <property type="match status" value="1"/>
</dbReference>
<dbReference type="InterPro" id="IPR016040">
    <property type="entry name" value="NAD(P)-bd_dom"/>
</dbReference>
<gene>
    <name evidence="2" type="ORF">JZM24_03840</name>
</gene>
<feature type="domain" description="NAD(P)-binding" evidence="1">
    <location>
        <begin position="8"/>
        <end position="153"/>
    </location>
</feature>
<dbReference type="EMBL" id="JAFJYC010000001">
    <property type="protein sequence ID" value="MBT9431504.1"/>
    <property type="molecule type" value="Genomic_DNA"/>
</dbReference>
<dbReference type="InterPro" id="IPR036291">
    <property type="entry name" value="NAD(P)-bd_dom_sf"/>
</dbReference>
<keyword evidence="3" id="KW-1185">Reference proteome</keyword>
<proteinExistence type="predicted"/>
<evidence type="ECO:0000313" key="3">
    <source>
        <dbReference type="Proteomes" id="UP000811282"/>
    </source>
</evidence>
<dbReference type="SUPFAM" id="SSF51735">
    <property type="entry name" value="NAD(P)-binding Rossmann-fold domains"/>
    <property type="match status" value="1"/>
</dbReference>
<dbReference type="PANTHER" id="PTHR14097">
    <property type="entry name" value="OXIDOREDUCTASE HTATIP2"/>
    <property type="match status" value="1"/>
</dbReference>
<dbReference type="Proteomes" id="UP000811282">
    <property type="component" value="Unassembled WGS sequence"/>
</dbReference>
<organism evidence="2 3">
    <name type="scientific">Candidatus Sodalis endolongispinus</name>
    <dbReference type="NCBI Taxonomy" id="2812662"/>
    <lineage>
        <taxon>Bacteria</taxon>
        <taxon>Pseudomonadati</taxon>
        <taxon>Pseudomonadota</taxon>
        <taxon>Gammaproteobacteria</taxon>
        <taxon>Enterobacterales</taxon>
        <taxon>Bruguierivoracaceae</taxon>
        <taxon>Sodalis</taxon>
    </lineage>
</organism>
<evidence type="ECO:0000259" key="1">
    <source>
        <dbReference type="Pfam" id="PF13460"/>
    </source>
</evidence>
<evidence type="ECO:0000313" key="2">
    <source>
        <dbReference type="EMBL" id="MBT9431504.1"/>
    </source>
</evidence>